<sequence>MGGGRDGEDLVRAGEVAPLLPHPAGRPRAGHHPEPGLRGPGFLTDAEGAKRRIAARAAALGFDACRVASPDAVPEAAARLRAWLAAGHHGTMDWMAETAERRASPRALWGDVRSVVMLGLNYGPETDPRAALARRDAGAVSVYARHRDYHDVVKGKLKELAGFMTRLEAGTDVKVFVDTAPVMEKPLAEAAGLGWAGKHTNLVSRDFGSWLFLGSVFTTLALPPDAPGGDACGSCRACLDACPTGAFPAPRQLDARRCISYLTIEHKGPVAPELRPLMGNRIYGCDDCLAACPWNKFAQAGRDAKLKARDDLAAPSLDALSRLDDAGFRALFSGSPIKRIGVDRFLRNVLIAIGNSGDAGLVPRALALLRHPSPLVRGMAVWAGRRLLGIEALLAASAGACAGETDPHVLAEWECP</sequence>
<evidence type="ECO:0000256" key="7">
    <source>
        <dbReference type="ARBA" id="ARBA00023004"/>
    </source>
</evidence>
<evidence type="ECO:0000259" key="10">
    <source>
        <dbReference type="PROSITE" id="PS51379"/>
    </source>
</evidence>
<comment type="caution">
    <text evidence="9">Lacks conserved residue(s) required for the propagation of feature annotation.</text>
</comment>
<dbReference type="Gene3D" id="3.30.70.20">
    <property type="match status" value="1"/>
</dbReference>
<evidence type="ECO:0000256" key="5">
    <source>
        <dbReference type="ARBA" id="ARBA00022785"/>
    </source>
</evidence>
<dbReference type="Proteomes" id="UP000289411">
    <property type="component" value="Unassembled WGS sequence"/>
</dbReference>
<evidence type="ECO:0000256" key="9">
    <source>
        <dbReference type="HAMAP-Rule" id="MF_00916"/>
    </source>
</evidence>
<comment type="subunit">
    <text evidence="9">Monomer.</text>
</comment>
<evidence type="ECO:0000256" key="3">
    <source>
        <dbReference type="ARBA" id="ARBA00022694"/>
    </source>
</evidence>
<dbReference type="SUPFAM" id="SSF46548">
    <property type="entry name" value="alpha-helical ferredoxin"/>
    <property type="match status" value="1"/>
</dbReference>
<keyword evidence="4 9" id="KW-0479">Metal-binding</keyword>
<feature type="binding site" evidence="9">
    <location>
        <position position="285"/>
    </location>
    <ligand>
        <name>[4Fe-4S] cluster</name>
        <dbReference type="ChEBI" id="CHEBI:49883"/>
        <label>2</label>
    </ligand>
</feature>
<feature type="binding site" evidence="9">
    <location>
        <position position="260"/>
    </location>
    <ligand>
        <name>cob(II)alamin</name>
        <dbReference type="ChEBI" id="CHEBI:16304"/>
    </ligand>
</feature>
<feature type="binding site" evidence="9">
    <location>
        <begin position="285"/>
        <end position="286"/>
    </location>
    <ligand>
        <name>cob(II)alamin</name>
        <dbReference type="ChEBI" id="CHEBI:16304"/>
    </ligand>
</feature>
<dbReference type="PROSITE" id="PS51379">
    <property type="entry name" value="4FE4S_FER_2"/>
    <property type="match status" value="1"/>
</dbReference>
<evidence type="ECO:0000256" key="2">
    <source>
        <dbReference type="ARBA" id="ARBA00022490"/>
    </source>
</evidence>
<feature type="binding site" evidence="9">
    <location>
        <position position="235"/>
    </location>
    <ligand>
        <name>[4Fe-4S] cluster</name>
        <dbReference type="ChEBI" id="CHEBI:49883"/>
        <label>1</label>
    </ligand>
</feature>
<dbReference type="HAMAP" id="MF_00916">
    <property type="entry name" value="QueG"/>
    <property type="match status" value="1"/>
</dbReference>
<reference evidence="11 12" key="2">
    <citation type="submission" date="2019-02" db="EMBL/GenBank/DDBJ databases">
        <title>'Lichenibacterium ramalinii' gen. nov. sp. nov., 'Lichenibacterium minor' gen. nov. sp. nov.</title>
        <authorList>
            <person name="Pankratov T."/>
        </authorList>
    </citation>
    <scope>NUCLEOTIDE SEQUENCE [LARGE SCALE GENOMIC DNA]</scope>
    <source>
        <strain evidence="11 12">RmlP001</strain>
    </source>
</reference>
<dbReference type="EC" id="1.17.99.6" evidence="9"/>
<organism evidence="11 12">
    <name type="scientific">Lichenibacterium ramalinae</name>
    <dbReference type="NCBI Taxonomy" id="2316527"/>
    <lineage>
        <taxon>Bacteria</taxon>
        <taxon>Pseudomonadati</taxon>
        <taxon>Pseudomonadota</taxon>
        <taxon>Alphaproteobacteria</taxon>
        <taxon>Hyphomicrobiales</taxon>
        <taxon>Lichenihabitantaceae</taxon>
        <taxon>Lichenibacterium</taxon>
    </lineage>
</organism>
<keyword evidence="7 9" id="KW-0408">Iron</keyword>
<comment type="subcellular location">
    <subcellularLocation>
        <location evidence="9">Cytoplasm</location>
    </subcellularLocation>
</comment>
<comment type="pathway">
    <text evidence="9">tRNA modification; tRNA-queuosine biosynthesis.</text>
</comment>
<dbReference type="EMBL" id="QYBC01000005">
    <property type="protein sequence ID" value="RYB06051.1"/>
    <property type="molecule type" value="Genomic_DNA"/>
</dbReference>
<reference evidence="11 12" key="1">
    <citation type="submission" date="2018-09" db="EMBL/GenBank/DDBJ databases">
        <authorList>
            <person name="Grouzdev D.S."/>
            <person name="Krutkina M.S."/>
        </authorList>
    </citation>
    <scope>NUCLEOTIDE SEQUENCE [LARGE SCALE GENOMIC DNA]</scope>
    <source>
        <strain evidence="11 12">RmlP001</strain>
    </source>
</reference>
<feature type="binding site" evidence="9">
    <location>
        <position position="292"/>
    </location>
    <ligand>
        <name>[4Fe-4S] cluster</name>
        <dbReference type="ChEBI" id="CHEBI:49883"/>
        <label>1</label>
    </ligand>
</feature>
<evidence type="ECO:0000313" key="12">
    <source>
        <dbReference type="Proteomes" id="UP000289411"/>
    </source>
</evidence>
<keyword evidence="5 9" id="KW-0671">Queuosine biosynthesis</keyword>
<dbReference type="InterPro" id="IPR017900">
    <property type="entry name" value="4Fe4S_Fe_S_CS"/>
</dbReference>
<feature type="binding site" evidence="9">
    <location>
        <position position="178"/>
    </location>
    <ligand>
        <name>cob(II)alamin</name>
        <dbReference type="ChEBI" id="CHEBI:16304"/>
    </ligand>
</feature>
<dbReference type="GO" id="GO:0046872">
    <property type="term" value="F:metal ion binding"/>
    <property type="evidence" value="ECO:0007669"/>
    <property type="project" value="UniProtKB-KW"/>
</dbReference>
<comment type="catalytic activity">
    <reaction evidence="9">
        <text>epoxyqueuosine(34) in tRNA + AH2 = queuosine(34) in tRNA + A + H2O</text>
        <dbReference type="Rhea" id="RHEA:32159"/>
        <dbReference type="Rhea" id="RHEA-COMP:18571"/>
        <dbReference type="Rhea" id="RHEA-COMP:18582"/>
        <dbReference type="ChEBI" id="CHEBI:13193"/>
        <dbReference type="ChEBI" id="CHEBI:15377"/>
        <dbReference type="ChEBI" id="CHEBI:17499"/>
        <dbReference type="ChEBI" id="CHEBI:194431"/>
        <dbReference type="ChEBI" id="CHEBI:194443"/>
        <dbReference type="EC" id="1.17.99.6"/>
    </reaction>
</comment>
<feature type="binding site" evidence="9">
    <location>
        <position position="288"/>
    </location>
    <ligand>
        <name>[4Fe-4S] cluster</name>
        <dbReference type="ChEBI" id="CHEBI:49883"/>
        <label>2</label>
    </ligand>
</feature>
<dbReference type="GO" id="GO:0031419">
    <property type="term" value="F:cobalamin binding"/>
    <property type="evidence" value="ECO:0007669"/>
    <property type="project" value="UniProtKB-KW"/>
</dbReference>
<comment type="caution">
    <text evidence="11">The sequence shown here is derived from an EMBL/GenBank/DDBJ whole genome shotgun (WGS) entry which is preliminary data.</text>
</comment>
<dbReference type="AlphaFoldDB" id="A0A4Q2RFF3"/>
<dbReference type="GO" id="GO:0051539">
    <property type="term" value="F:4 iron, 4 sulfur cluster binding"/>
    <property type="evidence" value="ECO:0007669"/>
    <property type="project" value="UniProtKB-KW"/>
</dbReference>
<evidence type="ECO:0000256" key="8">
    <source>
        <dbReference type="ARBA" id="ARBA00023014"/>
    </source>
</evidence>
<evidence type="ECO:0000256" key="6">
    <source>
        <dbReference type="ARBA" id="ARBA00023002"/>
    </source>
</evidence>
<comment type="similarity">
    <text evidence="9">Belongs to the QueG family.</text>
</comment>
<name>A0A4Q2RFF3_9HYPH</name>
<dbReference type="OrthoDB" id="9784571at2"/>
<feature type="binding site" evidence="9">
    <location>
        <position position="202"/>
    </location>
    <ligand>
        <name>cob(II)alamin</name>
        <dbReference type="ChEBI" id="CHEBI:16304"/>
    </ligand>
</feature>
<dbReference type="InterPro" id="IPR017896">
    <property type="entry name" value="4Fe4S_Fe-S-bd"/>
</dbReference>
<dbReference type="GO" id="GO:0008616">
    <property type="term" value="P:tRNA queuosine(34) biosynthetic process"/>
    <property type="evidence" value="ECO:0007669"/>
    <property type="project" value="UniProtKB-UniRule"/>
</dbReference>
<evidence type="ECO:0000256" key="1">
    <source>
        <dbReference type="ARBA" id="ARBA00022485"/>
    </source>
</evidence>
<keyword evidence="3 9" id="KW-0819">tRNA processing</keyword>
<comment type="cofactor">
    <cofactor evidence="9">
        <name>[4Fe-4S] cluster</name>
        <dbReference type="ChEBI" id="CHEBI:49883"/>
    </cofactor>
    <text evidence="9">Binds 2 [4Fe-4S] clusters per monomer.</text>
</comment>
<dbReference type="NCBIfam" id="TIGR00276">
    <property type="entry name" value="tRNA epoxyqueuosine(34) reductase QueG"/>
    <property type="match status" value="1"/>
</dbReference>
<dbReference type="UniPathway" id="UPA00392"/>
<keyword evidence="9" id="KW-0170">Cobalt</keyword>
<comment type="function">
    <text evidence="9">Catalyzes the conversion of epoxyqueuosine (oQ) to queuosine (Q), which is a hypermodified base found in the wobble positions of tRNA(Asp), tRNA(Asn), tRNA(His) and tRNA(Tyr).</text>
</comment>
<keyword evidence="12" id="KW-1185">Reference proteome</keyword>
<feature type="binding site" evidence="9">
    <location>
        <position position="232"/>
    </location>
    <ligand>
        <name>[4Fe-4S] cluster</name>
        <dbReference type="ChEBI" id="CHEBI:49883"/>
        <label>1</label>
    </ligand>
</feature>
<feature type="active site" description="Proton donor" evidence="9">
    <location>
        <position position="178"/>
    </location>
</feature>
<feature type="binding site" evidence="9">
    <location>
        <position position="102"/>
    </location>
    <ligand>
        <name>cob(II)alamin</name>
        <dbReference type="ChEBI" id="CHEBI:16304"/>
    </ligand>
</feature>
<keyword evidence="6 9" id="KW-0560">Oxidoreductase</keyword>
<dbReference type="PANTHER" id="PTHR30002">
    <property type="entry name" value="EPOXYQUEUOSINE REDUCTASE"/>
    <property type="match status" value="1"/>
</dbReference>
<dbReference type="InterPro" id="IPR013542">
    <property type="entry name" value="QueG_DUF1730"/>
</dbReference>
<feature type="binding site" evidence="9">
    <location>
        <position position="213"/>
    </location>
    <ligand>
        <name>cob(II)alamin</name>
        <dbReference type="ChEBI" id="CHEBI:16304"/>
    </ligand>
</feature>
<dbReference type="GO" id="GO:0052693">
    <property type="term" value="F:epoxyqueuosine reductase activity"/>
    <property type="evidence" value="ECO:0007669"/>
    <property type="project" value="UniProtKB-UniRule"/>
</dbReference>
<keyword evidence="1 9" id="KW-0004">4Fe-4S</keyword>
<feature type="binding site" evidence="9">
    <location>
        <position position="258"/>
    </location>
    <ligand>
        <name>[4Fe-4S] cluster</name>
        <dbReference type="ChEBI" id="CHEBI:49883"/>
        <label>2</label>
    </ligand>
</feature>
<accession>A0A4Q2RFF3</accession>
<protein>
    <recommendedName>
        <fullName evidence="9">Epoxyqueuosine reductase</fullName>
        <ecNumber evidence="9">1.17.99.6</ecNumber>
    </recommendedName>
    <alternativeName>
        <fullName evidence="9">Queuosine biosynthesis protein QueG</fullName>
    </alternativeName>
</protein>
<gene>
    <name evidence="9 11" type="primary">queG</name>
    <name evidence="11" type="ORF">D3272_07620</name>
</gene>
<keyword evidence="8 9" id="KW-0411">Iron-sulfur</keyword>
<dbReference type="Pfam" id="PF08331">
    <property type="entry name" value="QueG_DUF1730"/>
    <property type="match status" value="1"/>
</dbReference>
<dbReference type="Pfam" id="PF13484">
    <property type="entry name" value="Fer4_16"/>
    <property type="match status" value="1"/>
</dbReference>
<dbReference type="InterPro" id="IPR004453">
    <property type="entry name" value="QueG"/>
</dbReference>
<feature type="domain" description="4Fe-4S ferredoxin-type" evidence="10">
    <location>
        <begin position="222"/>
        <end position="252"/>
    </location>
</feature>
<keyword evidence="9" id="KW-0846">Cobalamin</keyword>
<dbReference type="PANTHER" id="PTHR30002:SF4">
    <property type="entry name" value="EPOXYQUEUOSINE REDUCTASE"/>
    <property type="match status" value="1"/>
</dbReference>
<keyword evidence="2 9" id="KW-0963">Cytoplasm</keyword>
<evidence type="ECO:0000313" key="11">
    <source>
        <dbReference type="EMBL" id="RYB06051.1"/>
    </source>
</evidence>
<comment type="cofactor">
    <cofactor evidence="9">
        <name>cob(II)alamin</name>
        <dbReference type="ChEBI" id="CHEBI:16304"/>
    </cofactor>
</comment>
<feature type="binding site" evidence="9">
    <location>
        <position position="238"/>
    </location>
    <ligand>
        <name>[4Fe-4S] cluster</name>
        <dbReference type="ChEBI" id="CHEBI:49883"/>
        <label>1</label>
    </ligand>
</feature>
<proteinExistence type="inferred from homology"/>
<feature type="binding site" evidence="9">
    <location>
        <position position="242"/>
    </location>
    <ligand>
        <name>[4Fe-4S] cluster</name>
        <dbReference type="ChEBI" id="CHEBI:49883"/>
        <label>2</label>
    </ligand>
</feature>
<dbReference type="PROSITE" id="PS00198">
    <property type="entry name" value="4FE4S_FER_1"/>
    <property type="match status" value="1"/>
</dbReference>
<evidence type="ECO:0000256" key="4">
    <source>
        <dbReference type="ARBA" id="ARBA00022723"/>
    </source>
</evidence>
<dbReference type="GO" id="GO:0005737">
    <property type="term" value="C:cytoplasm"/>
    <property type="evidence" value="ECO:0007669"/>
    <property type="project" value="UniProtKB-SubCell"/>
</dbReference>
<feature type="binding site" evidence="9">
    <location>
        <position position="267"/>
    </location>
    <ligand>
        <name>tRNA</name>
        <dbReference type="ChEBI" id="CHEBI:17843"/>
    </ligand>
</feature>